<organism evidence="8 9">
    <name type="scientific">Diaporthe helianthi</name>
    <dbReference type="NCBI Taxonomy" id="158607"/>
    <lineage>
        <taxon>Eukaryota</taxon>
        <taxon>Fungi</taxon>
        <taxon>Dikarya</taxon>
        <taxon>Ascomycota</taxon>
        <taxon>Pezizomycotina</taxon>
        <taxon>Sordariomycetes</taxon>
        <taxon>Sordariomycetidae</taxon>
        <taxon>Diaporthales</taxon>
        <taxon>Diaporthaceae</taxon>
        <taxon>Diaporthe</taxon>
    </lineage>
</organism>
<keyword evidence="9" id="KW-1185">Reference proteome</keyword>
<sequence length="214" mass="22820">MHDFTSIAVCTLAVNWSLTVLAFLAIIAICWVGLILPSARPSLDDVLVIMAFLISMVLVSLSTWAIVDEGLGRHQQDVSASHLEIAAKSVLVSEALWTLVTGLLRITAGLFICRIFRPPALGRRITIGIMALSAALAIASIIQIFLICQPFAAQWDPNVVGSCGDQVVSFISMESMGLLLDIGIFIIPSITIINLQLPVSTRTALALIANVGAV</sequence>
<keyword evidence="2 6" id="KW-0812">Transmembrane</keyword>
<accession>A0A2P5HNY6</accession>
<evidence type="ECO:0000256" key="4">
    <source>
        <dbReference type="ARBA" id="ARBA00023136"/>
    </source>
</evidence>
<feature type="transmembrane region" description="Helical" evidence="6">
    <location>
        <begin position="46"/>
        <end position="67"/>
    </location>
</feature>
<evidence type="ECO:0000256" key="2">
    <source>
        <dbReference type="ARBA" id="ARBA00022692"/>
    </source>
</evidence>
<dbReference type="InterPro" id="IPR049326">
    <property type="entry name" value="Rhodopsin_dom_fungi"/>
</dbReference>
<dbReference type="InterPro" id="IPR052337">
    <property type="entry name" value="SAT4-like"/>
</dbReference>
<evidence type="ECO:0000256" key="6">
    <source>
        <dbReference type="SAM" id="Phobius"/>
    </source>
</evidence>
<comment type="subcellular location">
    <subcellularLocation>
        <location evidence="1">Membrane</location>
        <topology evidence="1">Multi-pass membrane protein</topology>
    </subcellularLocation>
</comment>
<feature type="transmembrane region" description="Helical" evidence="6">
    <location>
        <begin position="125"/>
        <end position="147"/>
    </location>
</feature>
<dbReference type="GO" id="GO:0016020">
    <property type="term" value="C:membrane"/>
    <property type="evidence" value="ECO:0007669"/>
    <property type="project" value="UniProtKB-SubCell"/>
</dbReference>
<evidence type="ECO:0000313" key="8">
    <source>
        <dbReference type="EMBL" id="POS71948.1"/>
    </source>
</evidence>
<reference evidence="8" key="1">
    <citation type="submission" date="2017-09" db="EMBL/GenBank/DDBJ databases">
        <title>Polyketide synthases of a Diaporthe helianthi virulent isolate.</title>
        <authorList>
            <person name="Baroncelli R."/>
        </authorList>
    </citation>
    <scope>NUCLEOTIDE SEQUENCE [LARGE SCALE GENOMIC DNA]</scope>
    <source>
        <strain evidence="8">7/96</strain>
    </source>
</reference>
<keyword evidence="4 6" id="KW-0472">Membrane</keyword>
<evidence type="ECO:0000313" key="9">
    <source>
        <dbReference type="Proteomes" id="UP000094444"/>
    </source>
</evidence>
<protein>
    <submittedName>
        <fullName evidence="8">Integral membrane protein</fullName>
    </submittedName>
</protein>
<dbReference type="Proteomes" id="UP000094444">
    <property type="component" value="Unassembled WGS sequence"/>
</dbReference>
<comment type="caution">
    <text evidence="8">The sequence shown here is derived from an EMBL/GenBank/DDBJ whole genome shotgun (WGS) entry which is preliminary data.</text>
</comment>
<proteinExistence type="inferred from homology"/>
<evidence type="ECO:0000256" key="3">
    <source>
        <dbReference type="ARBA" id="ARBA00022989"/>
    </source>
</evidence>
<evidence type="ECO:0000256" key="5">
    <source>
        <dbReference type="ARBA" id="ARBA00038359"/>
    </source>
</evidence>
<dbReference type="PANTHER" id="PTHR33048">
    <property type="entry name" value="PTH11-LIKE INTEGRAL MEMBRANE PROTEIN (AFU_ORTHOLOGUE AFUA_5G11245)"/>
    <property type="match status" value="1"/>
</dbReference>
<feature type="transmembrane region" description="Helical" evidence="6">
    <location>
        <begin position="6"/>
        <end position="34"/>
    </location>
</feature>
<evidence type="ECO:0000256" key="1">
    <source>
        <dbReference type="ARBA" id="ARBA00004141"/>
    </source>
</evidence>
<dbReference type="Pfam" id="PF20684">
    <property type="entry name" value="Fung_rhodopsin"/>
    <property type="match status" value="1"/>
</dbReference>
<dbReference type="STRING" id="158607.A0A2P5HNY6"/>
<gene>
    <name evidence="8" type="ORF">DHEL01_v209663</name>
</gene>
<evidence type="ECO:0000259" key="7">
    <source>
        <dbReference type="Pfam" id="PF20684"/>
    </source>
</evidence>
<feature type="transmembrane region" description="Helical" evidence="6">
    <location>
        <begin position="167"/>
        <end position="193"/>
    </location>
</feature>
<dbReference type="AlphaFoldDB" id="A0A2P5HNY6"/>
<feature type="domain" description="Rhodopsin" evidence="7">
    <location>
        <begin position="40"/>
        <end position="213"/>
    </location>
</feature>
<dbReference type="PANTHER" id="PTHR33048:SF47">
    <property type="entry name" value="INTEGRAL MEMBRANE PROTEIN-RELATED"/>
    <property type="match status" value="1"/>
</dbReference>
<keyword evidence="3 6" id="KW-1133">Transmembrane helix</keyword>
<comment type="similarity">
    <text evidence="5">Belongs to the SAT4 family.</text>
</comment>
<dbReference type="InParanoid" id="A0A2P5HNY6"/>
<name>A0A2P5HNY6_DIAHE</name>
<dbReference type="EMBL" id="MAVT02001127">
    <property type="protein sequence ID" value="POS71948.1"/>
    <property type="molecule type" value="Genomic_DNA"/>
</dbReference>
<dbReference type="OrthoDB" id="5421689at2759"/>